<dbReference type="GO" id="GO:0006633">
    <property type="term" value="P:fatty acid biosynthetic process"/>
    <property type="evidence" value="ECO:0007669"/>
    <property type="project" value="InterPro"/>
</dbReference>
<evidence type="ECO:0000256" key="2">
    <source>
        <dbReference type="ARBA" id="ARBA00022553"/>
    </source>
</evidence>
<dbReference type="EMBL" id="KQ965731">
    <property type="protein sequence ID" value="KXS22005.1"/>
    <property type="molecule type" value="Genomic_DNA"/>
</dbReference>
<keyword evidence="6" id="KW-0812">Transmembrane</keyword>
<evidence type="ECO:0000256" key="4">
    <source>
        <dbReference type="RuleBase" id="RU003694"/>
    </source>
</evidence>
<dbReference type="GO" id="GO:0004312">
    <property type="term" value="F:fatty acid synthase activity"/>
    <property type="evidence" value="ECO:0007669"/>
    <property type="project" value="TreeGrafter"/>
</dbReference>
<dbReference type="PROSITE" id="PS52004">
    <property type="entry name" value="KS3_2"/>
    <property type="match status" value="1"/>
</dbReference>
<evidence type="ECO:0000256" key="1">
    <source>
        <dbReference type="ARBA" id="ARBA00022450"/>
    </source>
</evidence>
<accession>A0A139AZV5</accession>
<dbReference type="CDD" id="cd00833">
    <property type="entry name" value="PKS"/>
    <property type="match status" value="1"/>
</dbReference>
<feature type="region of interest" description="Disordered" evidence="5">
    <location>
        <begin position="468"/>
        <end position="494"/>
    </location>
</feature>
<keyword evidence="1" id="KW-0596">Phosphopantetheine</keyword>
<dbReference type="SMART" id="SM00825">
    <property type="entry name" value="PKS_KS"/>
    <property type="match status" value="1"/>
</dbReference>
<dbReference type="InterPro" id="IPR018201">
    <property type="entry name" value="Ketoacyl_synth_AS"/>
</dbReference>
<dbReference type="STRING" id="1344416.A0A139AZV5"/>
<dbReference type="AlphaFoldDB" id="A0A139AZV5"/>
<evidence type="ECO:0000259" key="7">
    <source>
        <dbReference type="PROSITE" id="PS52004"/>
    </source>
</evidence>
<keyword evidence="2" id="KW-0597">Phosphoprotein</keyword>
<dbReference type="InterPro" id="IPR050091">
    <property type="entry name" value="PKS_NRPS_Biosynth_Enz"/>
</dbReference>
<dbReference type="InterPro" id="IPR020841">
    <property type="entry name" value="PKS_Beta-ketoAc_synthase_dom"/>
</dbReference>
<keyword evidence="6" id="KW-1133">Transmembrane helix</keyword>
<evidence type="ECO:0000313" key="8">
    <source>
        <dbReference type="EMBL" id="KXS22005.1"/>
    </source>
</evidence>
<feature type="compositionally biased region" description="Basic and acidic residues" evidence="5">
    <location>
        <begin position="484"/>
        <end position="494"/>
    </location>
</feature>
<feature type="domain" description="Ketosynthase family 3 (KS3)" evidence="7">
    <location>
        <begin position="1"/>
        <end position="417"/>
    </location>
</feature>
<gene>
    <name evidence="8" type="ORF">M427DRAFT_50368</name>
</gene>
<dbReference type="PANTHER" id="PTHR43775:SF37">
    <property type="entry name" value="SI:DKEY-61P9.11"/>
    <property type="match status" value="1"/>
</dbReference>
<dbReference type="Gene3D" id="3.40.47.10">
    <property type="match status" value="1"/>
</dbReference>
<dbReference type="PANTHER" id="PTHR43775">
    <property type="entry name" value="FATTY ACID SYNTHASE"/>
    <property type="match status" value="1"/>
</dbReference>
<proteinExistence type="inferred from homology"/>
<dbReference type="Pfam" id="PF00109">
    <property type="entry name" value="ketoacyl-synt"/>
    <property type="match status" value="1"/>
</dbReference>
<protein>
    <submittedName>
        <fullName evidence="8">Thiolase-like protein</fullName>
    </submittedName>
</protein>
<feature type="transmembrane region" description="Helical" evidence="6">
    <location>
        <begin position="503"/>
        <end position="525"/>
    </location>
</feature>
<keyword evidence="9" id="KW-1185">Reference proteome</keyword>
<name>A0A139AZV5_GONPJ</name>
<evidence type="ECO:0000256" key="5">
    <source>
        <dbReference type="SAM" id="MobiDB-lite"/>
    </source>
</evidence>
<dbReference type="Pfam" id="PF02801">
    <property type="entry name" value="Ketoacyl-synt_C"/>
    <property type="match status" value="1"/>
</dbReference>
<dbReference type="SUPFAM" id="SSF53901">
    <property type="entry name" value="Thiolase-like"/>
    <property type="match status" value="1"/>
</dbReference>
<dbReference type="InterPro" id="IPR014030">
    <property type="entry name" value="Ketoacyl_synth_N"/>
</dbReference>
<evidence type="ECO:0000256" key="6">
    <source>
        <dbReference type="SAM" id="Phobius"/>
    </source>
</evidence>
<comment type="similarity">
    <text evidence="4">Belongs to the thiolase-like superfamily. Beta-ketoacyl-ACP synthases family.</text>
</comment>
<dbReference type="GO" id="GO:0004315">
    <property type="term" value="F:3-oxoacyl-[acyl-carrier-protein] synthase activity"/>
    <property type="evidence" value="ECO:0007669"/>
    <property type="project" value="InterPro"/>
</dbReference>
<dbReference type="PROSITE" id="PS00606">
    <property type="entry name" value="KS3_1"/>
    <property type="match status" value="1"/>
</dbReference>
<dbReference type="InterPro" id="IPR016039">
    <property type="entry name" value="Thiolase-like"/>
</dbReference>
<reference evidence="8 9" key="1">
    <citation type="journal article" date="2015" name="Genome Biol. Evol.">
        <title>Phylogenomic analyses indicate that early fungi evolved digesting cell walls of algal ancestors of land plants.</title>
        <authorList>
            <person name="Chang Y."/>
            <person name="Wang S."/>
            <person name="Sekimoto S."/>
            <person name="Aerts A.L."/>
            <person name="Choi C."/>
            <person name="Clum A."/>
            <person name="LaButti K.M."/>
            <person name="Lindquist E.A."/>
            <person name="Yee Ngan C."/>
            <person name="Ohm R.A."/>
            <person name="Salamov A.A."/>
            <person name="Grigoriev I.V."/>
            <person name="Spatafora J.W."/>
            <person name="Berbee M.L."/>
        </authorList>
    </citation>
    <scope>NUCLEOTIDE SEQUENCE [LARGE SCALE GENOMIC DNA]</scope>
    <source>
        <strain evidence="8 9">JEL478</strain>
    </source>
</reference>
<sequence>MSCRYPNDIATPQEYWNTLSAAKDIRTGPPNERWGTSIPLSQPLRGTFLHDIEQYDPEYFGLAEDEVKDMDAQQRIAIEVCCDALRSASYWDDENRRPKEGKDNIATYVGVANPDGATLGYQTEPTKNTLVGVLTFGASNRAAYCLGLKGGSMTLDTGCSSSLYAVHMACNSLLMGDCDAALACGSTVITNPNMYTMLYRVGVLSPNYMIRAFDAAADGYVRGEGCGAVLLKRLADAERDGDVILGVIRGSAIGHNGKTRNIVAPSVEGQGRVINEAMERAGVTAAQVDYVEAHATGTKAGDRKELLTIQEVYVDKAKERTAERPVVVGAVKSMFGHAEGAAGIMGLQKAILVLLNRSAPPNINFTRIRPEVAIDYGSKVVFPLGENMNLGDREGLLWAGVNSFGAGGTNAHVVIQEYPRQSGKEVKFEKYSYNKRFVPVVSHAGEYFICEHIRSMCETDPVLARAPAAPNGHLTNGHAPAAAEKGRVGKEGTKNTKSDGEVYFLPAAFGCMLVGSLATVAWKVFRG</sequence>
<keyword evidence="3 4" id="KW-0808">Transferase</keyword>
<dbReference type="InterPro" id="IPR014031">
    <property type="entry name" value="Ketoacyl_synth_C"/>
</dbReference>
<evidence type="ECO:0000313" key="9">
    <source>
        <dbReference type="Proteomes" id="UP000070544"/>
    </source>
</evidence>
<keyword evidence="6" id="KW-0472">Membrane</keyword>
<evidence type="ECO:0000256" key="3">
    <source>
        <dbReference type="ARBA" id="ARBA00022679"/>
    </source>
</evidence>
<dbReference type="OMA" id="MLNDKDF"/>
<organism evidence="8 9">
    <name type="scientific">Gonapodya prolifera (strain JEL478)</name>
    <name type="common">Monoblepharis prolifera</name>
    <dbReference type="NCBI Taxonomy" id="1344416"/>
    <lineage>
        <taxon>Eukaryota</taxon>
        <taxon>Fungi</taxon>
        <taxon>Fungi incertae sedis</taxon>
        <taxon>Chytridiomycota</taxon>
        <taxon>Chytridiomycota incertae sedis</taxon>
        <taxon>Monoblepharidomycetes</taxon>
        <taxon>Monoblepharidales</taxon>
        <taxon>Gonapodyaceae</taxon>
        <taxon>Gonapodya</taxon>
    </lineage>
</organism>
<dbReference type="OrthoDB" id="329835at2759"/>
<dbReference type="Proteomes" id="UP000070544">
    <property type="component" value="Unassembled WGS sequence"/>
</dbReference>